<accession>A0AAQ5YAT2</accession>
<reference evidence="7" key="2">
    <citation type="submission" date="2025-08" db="UniProtKB">
        <authorList>
            <consortium name="Ensembl"/>
        </authorList>
    </citation>
    <scope>IDENTIFICATION</scope>
</reference>
<dbReference type="SMART" id="SM00367">
    <property type="entry name" value="LRR_CC"/>
    <property type="match status" value="6"/>
</dbReference>
<dbReference type="GO" id="GO:0005524">
    <property type="term" value="F:ATP binding"/>
    <property type="evidence" value="ECO:0007669"/>
    <property type="project" value="UniProtKB-KW"/>
</dbReference>
<evidence type="ECO:0000259" key="6">
    <source>
        <dbReference type="PROSITE" id="PS50837"/>
    </source>
</evidence>
<dbReference type="Ensembl" id="ENSAOCT00000035575.1">
    <property type="protein sequence ID" value="ENSAOCP00000048710.1"/>
    <property type="gene ID" value="ENSAOCG00000030919.1"/>
</dbReference>
<name>A0AAQ5YAT2_AMPOC</name>
<reference evidence="7 8" key="1">
    <citation type="submission" date="2022-01" db="EMBL/GenBank/DDBJ databases">
        <title>A chromosome-scale genome assembly of the false clownfish, Amphiprion ocellaris.</title>
        <authorList>
            <person name="Ryu T."/>
        </authorList>
    </citation>
    <scope>NUCLEOTIDE SEQUENCE [LARGE SCALE GENOMIC DNA]</scope>
</reference>
<sequence length="983" mass="110920">MDLQSCLKTMLKNKYQTLKEAFSKKPLLPSRFWNLSAYFTSYNFNDHELRHVDTSHLPVDVIPTCMPLTQVLSCEYGHFSSRRTILTLGVSGVGKTTVMQSCALAWAEDKGYHDIQFLFPLNFWELNLIIKHKLSLIELLQMFYPELKGLNATSLNSDAVWFFFDGLDEFNLMLDFSCPSVSDVSEASTVDNLVTSLIAGSLLPNAHIWVTSRFSAMRQIPRTLMLKETELLGFNDEQKEQYFRMVIDDEELAYKAINCVKISRSLNFLCQIPSICTIMAHVLESPFETGNRYQIKPLTLTQIYTLAYNLVETPDVVNKLKRLALLRMGEGSVMYEENLLELGITVEEASTFSKKCPLLLREETGLHNTTVFRFSHVSVQEFLAASAKLDEIEASETSSLSDSCQSLVDAAVAHTQGKWDIFLRFIFGLIKERRLLEPNDLLFVHTKKVMLENIFYDKFDPLFPSLREYDSQALVDEVNSYMKHASSPISGFQPMHWEIVKERLRNWDKIEECFEMPVSERCDEYLFRLLPTILKSKKAMLRFSNLTDKSCPALTAVLSTKESHLRELDLGYNNISDYGVGLLVDGLVDINCRLKSLRLQGCGVTSRSCEDLANGLLVTETLQELDLSRNEIGDEGLFQLSEGLKGAPLKMLKLSQCNIEKQGCWDLAAALQENSRHLKVLDLSSNMIGDNGANELFTKFDISRLTKLEMYHCGLTALSCGPIGEALKSETSTLVELNLSNNKLKDAGFRAICEGMYAWSRLEKLNVSRCGITEKGCVFLAKVLCTVSQLYNGWIGETNWYAVELRELDISMNLLRDGGVKEMSLGLKNPYSHLKTLNLSHCGLTDDCCSELASGFASIKSVISDLDLSSNDLRDKGMKKLCAGLRKSMCKLTKLSLRTCGLTSKSVQFLTTALKSNPCHLKELHLMGNKLEDPDFEVLVELTKSKKYSLRILELKNTDKRTQTVQTGSHFSNSSSTEPLKTY</sequence>
<evidence type="ECO:0000256" key="4">
    <source>
        <dbReference type="ARBA" id="ARBA00022840"/>
    </source>
</evidence>
<evidence type="ECO:0000313" key="7">
    <source>
        <dbReference type="Ensembl" id="ENSAOCP00000048710.1"/>
    </source>
</evidence>
<dbReference type="PROSITE" id="PS50837">
    <property type="entry name" value="NACHT"/>
    <property type="match status" value="1"/>
</dbReference>
<dbReference type="Pfam" id="PF17776">
    <property type="entry name" value="NLRC4_HD2"/>
    <property type="match status" value="1"/>
</dbReference>
<organism evidence="7 8">
    <name type="scientific">Amphiprion ocellaris</name>
    <name type="common">Clown anemonefish</name>
    <dbReference type="NCBI Taxonomy" id="80972"/>
    <lineage>
        <taxon>Eukaryota</taxon>
        <taxon>Metazoa</taxon>
        <taxon>Chordata</taxon>
        <taxon>Craniata</taxon>
        <taxon>Vertebrata</taxon>
        <taxon>Euteleostomi</taxon>
        <taxon>Actinopterygii</taxon>
        <taxon>Neopterygii</taxon>
        <taxon>Teleostei</taxon>
        <taxon>Neoteleostei</taxon>
        <taxon>Acanthomorphata</taxon>
        <taxon>Ovalentaria</taxon>
        <taxon>Pomacentridae</taxon>
        <taxon>Amphiprion</taxon>
    </lineage>
</organism>
<dbReference type="InterPro" id="IPR032675">
    <property type="entry name" value="LRR_dom_sf"/>
</dbReference>
<dbReference type="Gene3D" id="3.40.50.300">
    <property type="entry name" value="P-loop containing nucleotide triphosphate hydrolases"/>
    <property type="match status" value="1"/>
</dbReference>
<dbReference type="InterPro" id="IPR051261">
    <property type="entry name" value="NLR"/>
</dbReference>
<evidence type="ECO:0000256" key="2">
    <source>
        <dbReference type="ARBA" id="ARBA00022737"/>
    </source>
</evidence>
<dbReference type="Pfam" id="PF13516">
    <property type="entry name" value="LRR_6"/>
    <property type="match status" value="8"/>
</dbReference>
<dbReference type="Proteomes" id="UP001501940">
    <property type="component" value="Chromosome 4"/>
</dbReference>
<dbReference type="InterPro" id="IPR001611">
    <property type="entry name" value="Leu-rich_rpt"/>
</dbReference>
<evidence type="ECO:0000256" key="5">
    <source>
        <dbReference type="SAM" id="MobiDB-lite"/>
    </source>
</evidence>
<evidence type="ECO:0000256" key="1">
    <source>
        <dbReference type="ARBA" id="ARBA00022614"/>
    </source>
</evidence>
<dbReference type="Gene3D" id="3.80.10.10">
    <property type="entry name" value="Ribonuclease Inhibitor"/>
    <property type="match status" value="2"/>
</dbReference>
<dbReference type="InterPro" id="IPR027417">
    <property type="entry name" value="P-loop_NTPase"/>
</dbReference>
<keyword evidence="8" id="KW-1185">Reference proteome</keyword>
<keyword evidence="4" id="KW-0067">ATP-binding</keyword>
<keyword evidence="2" id="KW-0677">Repeat</keyword>
<feature type="region of interest" description="Disordered" evidence="5">
    <location>
        <begin position="963"/>
        <end position="983"/>
    </location>
</feature>
<protein>
    <recommendedName>
        <fullName evidence="6">NACHT domain-containing protein</fullName>
    </recommendedName>
</protein>
<dbReference type="Pfam" id="PF05729">
    <property type="entry name" value="NACHT"/>
    <property type="match status" value="1"/>
</dbReference>
<dbReference type="InterPro" id="IPR041267">
    <property type="entry name" value="NLRP_HD2"/>
</dbReference>
<dbReference type="PANTHER" id="PTHR24106">
    <property type="entry name" value="NACHT, LRR AND CARD DOMAINS-CONTAINING"/>
    <property type="match status" value="1"/>
</dbReference>
<keyword evidence="1" id="KW-0433">Leucine-rich repeat</keyword>
<keyword evidence="3" id="KW-0547">Nucleotide-binding</keyword>
<dbReference type="InterPro" id="IPR006553">
    <property type="entry name" value="Leu-rich_rpt_Cys-con_subtyp"/>
</dbReference>
<evidence type="ECO:0000313" key="8">
    <source>
        <dbReference type="Proteomes" id="UP001501940"/>
    </source>
</evidence>
<dbReference type="InterPro" id="IPR007111">
    <property type="entry name" value="NACHT_NTPase"/>
</dbReference>
<dbReference type="SMART" id="SM00368">
    <property type="entry name" value="LRR_RI"/>
    <property type="match status" value="13"/>
</dbReference>
<dbReference type="AlphaFoldDB" id="A0AAQ5YAT2"/>
<evidence type="ECO:0000256" key="3">
    <source>
        <dbReference type="ARBA" id="ARBA00022741"/>
    </source>
</evidence>
<proteinExistence type="predicted"/>
<feature type="domain" description="NACHT" evidence="6">
    <location>
        <begin position="83"/>
        <end position="213"/>
    </location>
</feature>
<dbReference type="GeneTree" id="ENSGT01150000286911"/>
<dbReference type="SUPFAM" id="SSF52047">
    <property type="entry name" value="RNI-like"/>
    <property type="match status" value="2"/>
</dbReference>
<reference evidence="7" key="3">
    <citation type="submission" date="2025-09" db="UniProtKB">
        <authorList>
            <consortium name="Ensembl"/>
        </authorList>
    </citation>
    <scope>IDENTIFICATION</scope>
</reference>